<feature type="region of interest" description="Disordered" evidence="1">
    <location>
        <begin position="157"/>
        <end position="179"/>
    </location>
</feature>
<dbReference type="SUPFAM" id="SSF57501">
    <property type="entry name" value="Cystine-knot cytokines"/>
    <property type="match status" value="1"/>
</dbReference>
<evidence type="ECO:0000313" key="3">
    <source>
        <dbReference type="Proteomes" id="UP000695022"/>
    </source>
</evidence>
<dbReference type="GeneID" id="106804712"/>
<name>A0ABM1DNH0_PRICU</name>
<gene>
    <name evidence="4" type="primary">LOC106804712</name>
</gene>
<feature type="compositionally biased region" description="Basic and acidic residues" evidence="1">
    <location>
        <begin position="83"/>
        <end position="93"/>
    </location>
</feature>
<keyword evidence="2" id="KW-0732">Signal</keyword>
<dbReference type="Proteomes" id="UP000695022">
    <property type="component" value="Unplaced"/>
</dbReference>
<evidence type="ECO:0000313" key="4">
    <source>
        <dbReference type="RefSeq" id="XP_014661491.1"/>
    </source>
</evidence>
<sequence length="278" mass="30673">MPCPDADVVLMLAAVLLVSVTVARPANKTIGADDDDVVVDKIECPPTPPDFLRTLLGPAFNERYMSVDEPADEWSADEWSADVGRRRDGKDGVLQDASHTTSAKPTHGPFVVGGDYERDLPTEKFYVDMFRSVLARMRDDARTPTTVATPVPDELEAVSDVGGNSTRGERTKRAAGATGGTPWGCDSRVVWHDLGPDRFPRFLRGVECTSSKCWFGHFSCRPKAFTVKVLRRKRDACSQAEVNGWRAPPGGDIFPTELLEKTWTFEERSVTFCCECVL</sequence>
<feature type="region of interest" description="Disordered" evidence="1">
    <location>
        <begin position="83"/>
        <end position="110"/>
    </location>
</feature>
<proteinExistence type="predicted"/>
<evidence type="ECO:0000256" key="1">
    <source>
        <dbReference type="SAM" id="MobiDB-lite"/>
    </source>
</evidence>
<organism evidence="3 4">
    <name type="scientific">Priapulus caudatus</name>
    <name type="common">Priapulid worm</name>
    <dbReference type="NCBI Taxonomy" id="37621"/>
    <lineage>
        <taxon>Eukaryota</taxon>
        <taxon>Metazoa</taxon>
        <taxon>Ecdysozoa</taxon>
        <taxon>Scalidophora</taxon>
        <taxon>Priapulida</taxon>
        <taxon>Priapulimorpha</taxon>
        <taxon>Priapulimorphida</taxon>
        <taxon>Priapulidae</taxon>
        <taxon>Priapulus</taxon>
    </lineage>
</organism>
<protein>
    <submittedName>
        <fullName evidence="4">Protein trunk-like</fullName>
    </submittedName>
</protein>
<evidence type="ECO:0000256" key="2">
    <source>
        <dbReference type="SAM" id="SignalP"/>
    </source>
</evidence>
<feature type="chain" id="PRO_5045120786" evidence="2">
    <location>
        <begin position="24"/>
        <end position="278"/>
    </location>
</feature>
<dbReference type="InterPro" id="IPR052876">
    <property type="entry name" value="Insect_Hormone_Regulators"/>
</dbReference>
<reference evidence="4" key="1">
    <citation type="submission" date="2025-08" db="UniProtKB">
        <authorList>
            <consortium name="RefSeq"/>
        </authorList>
    </citation>
    <scope>IDENTIFICATION</scope>
</reference>
<dbReference type="RefSeq" id="XP_014661491.1">
    <property type="nucleotide sequence ID" value="XM_014806005.1"/>
</dbReference>
<dbReference type="InterPro" id="IPR029034">
    <property type="entry name" value="Cystine-knot_cytokine"/>
</dbReference>
<dbReference type="PANTHER" id="PTHR39940:SF1">
    <property type="entry name" value="PROTHORACICOTROPIC HORMONE, ISOFORM F"/>
    <property type="match status" value="1"/>
</dbReference>
<feature type="signal peptide" evidence="2">
    <location>
        <begin position="1"/>
        <end position="23"/>
    </location>
</feature>
<keyword evidence="3" id="KW-1185">Reference proteome</keyword>
<dbReference type="Gene3D" id="2.10.90.10">
    <property type="entry name" value="Cystine-knot cytokines"/>
    <property type="match status" value="1"/>
</dbReference>
<dbReference type="PANTHER" id="PTHR39940">
    <property type="entry name" value="PROTHORACICOTROPIC HORMONE, ISOFORM F"/>
    <property type="match status" value="1"/>
</dbReference>
<accession>A0ABM1DNH0</accession>